<keyword evidence="3" id="KW-1185">Reference proteome</keyword>
<protein>
    <submittedName>
        <fullName evidence="2">Uncharacterized protein</fullName>
    </submittedName>
</protein>
<feature type="region of interest" description="Disordered" evidence="1">
    <location>
        <begin position="1"/>
        <end position="26"/>
    </location>
</feature>
<evidence type="ECO:0000256" key="1">
    <source>
        <dbReference type="SAM" id="MobiDB-lite"/>
    </source>
</evidence>
<proteinExistence type="predicted"/>
<dbReference type="HOGENOM" id="CLU_598843_0_0_1"/>
<dbReference type="FunCoup" id="E3LFA8">
    <property type="interactions" value="647"/>
</dbReference>
<reference evidence="2" key="1">
    <citation type="submission" date="2007-07" db="EMBL/GenBank/DDBJ databases">
        <title>PCAP assembly of the Caenorhabditis remanei genome.</title>
        <authorList>
            <consortium name="The Caenorhabditis remanei Sequencing Consortium"/>
            <person name="Wilson R.K."/>
        </authorList>
    </citation>
    <scope>NUCLEOTIDE SEQUENCE [LARGE SCALE GENOMIC DNA]</scope>
    <source>
        <strain evidence="2">PB4641</strain>
    </source>
</reference>
<accession>E3LFA8</accession>
<evidence type="ECO:0000313" key="3">
    <source>
        <dbReference type="Proteomes" id="UP000008281"/>
    </source>
</evidence>
<name>E3LFA8_CAERE</name>
<gene>
    <name evidence="2" type="ORF">CRE_01757</name>
</gene>
<dbReference type="Proteomes" id="UP000008281">
    <property type="component" value="Unassembled WGS sequence"/>
</dbReference>
<organism evidence="3">
    <name type="scientific">Caenorhabditis remanei</name>
    <name type="common">Caenorhabditis vulgaris</name>
    <dbReference type="NCBI Taxonomy" id="31234"/>
    <lineage>
        <taxon>Eukaryota</taxon>
        <taxon>Metazoa</taxon>
        <taxon>Ecdysozoa</taxon>
        <taxon>Nematoda</taxon>
        <taxon>Chromadorea</taxon>
        <taxon>Rhabditida</taxon>
        <taxon>Rhabditina</taxon>
        <taxon>Rhabditomorpha</taxon>
        <taxon>Rhabditoidea</taxon>
        <taxon>Rhabditidae</taxon>
        <taxon>Peloderinae</taxon>
        <taxon>Caenorhabditis</taxon>
    </lineage>
</organism>
<sequence length="506" mass="59022">MDDVLDSRRDPGSSTGEDINSSSSLLDILIKTEEPSDETDPLDQFGDISEAVIGQISGSLEMSEDLMQNALKMFGDAMDYKPITPITQKRKRIHRESQIIDVKPTLSPLPCQPVESVKKIRKNDPRSVNCPRSNYSVDYTEIFQKEQKTDFQFQTFHQQLEKERTRRIDDQVNKDVERLLNSATRIYGPKEWTSEEKTEFSSYCRNLRTGSLNEEDRNNLQNFYAKAYQQDYQSLLGASSPSGQKEVKETLASSSAICLPVKEDNHTFVERVKQEVINSMPAPLTLSCLLNHLDEAQKYKFDPGMKYEREKQFRYAATKIFKNVVNSRKIFTPEDISRGPDNRRRFESRDIKLLVTNINGLMNEQNKVWSPDQVQQLGDYYNIFIEKQHFTIVQTKDLGKFLRKIYGRLQQYEIERENDTVLQEKRKYWQEYAKTHAPPAKKTPGRKPIKWNHPVRAYNKSNVDTTGETLEEKKLRKAAYLRQWRLAQKEKKYYSNMFGSVEPLQK</sequence>
<evidence type="ECO:0000313" key="2">
    <source>
        <dbReference type="EMBL" id="EFO86157.1"/>
    </source>
</evidence>
<dbReference type="EMBL" id="DS268408">
    <property type="protein sequence ID" value="EFO86157.1"/>
    <property type="molecule type" value="Genomic_DNA"/>
</dbReference>
<feature type="compositionally biased region" description="Basic and acidic residues" evidence="1">
    <location>
        <begin position="1"/>
        <end position="11"/>
    </location>
</feature>
<dbReference type="RefSeq" id="XP_003117291.2">
    <property type="nucleotide sequence ID" value="XM_003117243.2"/>
</dbReference>
<dbReference type="OrthoDB" id="5795956at2759"/>
<dbReference type="eggNOG" id="ENOG502TH93">
    <property type="taxonomic scope" value="Eukaryota"/>
</dbReference>
<dbReference type="GeneID" id="9821559"/>
<dbReference type="AlphaFoldDB" id="E3LFA8"/>
<dbReference type="InParanoid" id="E3LFA8"/>
<dbReference type="KEGG" id="crq:GCK72_005362"/>
<dbReference type="CTD" id="9821559"/>
<dbReference type="OMA" id="HFTIVQT"/>